<evidence type="ECO:0000256" key="1">
    <source>
        <dbReference type="SAM" id="MobiDB-lite"/>
    </source>
</evidence>
<dbReference type="RefSeq" id="WP_166229074.1">
    <property type="nucleotide sequence ID" value="NZ_CP049989.1"/>
</dbReference>
<keyword evidence="3" id="KW-1185">Reference proteome</keyword>
<gene>
    <name evidence="2" type="ORF">G9Q37_17125</name>
</gene>
<feature type="region of interest" description="Disordered" evidence="1">
    <location>
        <begin position="143"/>
        <end position="223"/>
    </location>
</feature>
<dbReference type="AlphaFoldDB" id="A0A6G8IL69"/>
<organism evidence="2 3">
    <name type="scientific">Hydrogenophaga crocea</name>
    <dbReference type="NCBI Taxonomy" id="2716225"/>
    <lineage>
        <taxon>Bacteria</taxon>
        <taxon>Pseudomonadati</taxon>
        <taxon>Pseudomonadota</taxon>
        <taxon>Betaproteobacteria</taxon>
        <taxon>Burkholderiales</taxon>
        <taxon>Comamonadaceae</taxon>
        <taxon>Hydrogenophaga</taxon>
    </lineage>
</organism>
<dbReference type="EMBL" id="CP049989">
    <property type="protein sequence ID" value="QIM53755.1"/>
    <property type="molecule type" value="Genomic_DNA"/>
</dbReference>
<accession>A0A6G8IL69</accession>
<name>A0A6G8IL69_9BURK</name>
<dbReference type="KEGG" id="hcz:G9Q37_17125"/>
<proteinExistence type="predicted"/>
<feature type="compositionally biased region" description="Basic and acidic residues" evidence="1">
    <location>
        <begin position="145"/>
        <end position="155"/>
    </location>
</feature>
<dbReference type="Proteomes" id="UP000503162">
    <property type="component" value="Chromosome"/>
</dbReference>
<evidence type="ECO:0000313" key="2">
    <source>
        <dbReference type="EMBL" id="QIM53755.1"/>
    </source>
</evidence>
<sequence length="223" mass="25143">MSFMSWLQARKPGNAKSKNAFDRARNAFRTTTMPLISPRRGRRLLRREQLFGVVRESLIRGGVLSTSYSFKVLNLDSNGDSFIVLVDLALPAQSLPDEFLLEIERWIQQSAKARHTMDVRAIYWRRKPSPEQVGQALRASVAAQTRRESALRPEPMDTSIPRPPVSRSAGPAQRVSEDEVRAFRAAMTAPPEPAYRHPHEPQLPMPEAMSDFAALSETQHGKL</sequence>
<protein>
    <submittedName>
        <fullName evidence="2">Uncharacterized protein</fullName>
    </submittedName>
</protein>
<reference evidence="2 3" key="1">
    <citation type="submission" date="2020-03" db="EMBL/GenBank/DDBJ databases">
        <title>Hydrogenophaga sp. nov. isolated from cyanobacterial mat.</title>
        <authorList>
            <person name="Thorat V."/>
            <person name="Kirdat K."/>
            <person name="Tiwarekar B."/>
            <person name="Costa E.D."/>
            <person name="Yadav A."/>
        </authorList>
    </citation>
    <scope>NUCLEOTIDE SEQUENCE [LARGE SCALE GENOMIC DNA]</scope>
    <source>
        <strain evidence="2 3">BA0156</strain>
    </source>
</reference>
<evidence type="ECO:0000313" key="3">
    <source>
        <dbReference type="Proteomes" id="UP000503162"/>
    </source>
</evidence>